<gene>
    <name evidence="1" type="ORF">M8C21_023704</name>
</gene>
<sequence>AGDDGGVVVVRWRDEYRKGKGEREHRDNLTRSLMVILRLWYYAGGGGAAEVERLGGGAMAGDAFVICEYTVTSVFLLHFISDFFALHWDWIELFAGQDDRQRPVKKKNKKLQSSKSNKDNISFASIGRALLFCNKEEYKARDQIQIHRSGARETKGGCSLLLEVLSSNILRGVFKLVLFFPEGYPMASPNIWDVLGVYVFMNEGMEAKPMDSVLNCNVILIYVGTTSPELQPCAEFILAFFIILQAKSFFRSPAYNCKPVSQFTFHSRCGL</sequence>
<comment type="caution">
    <text evidence="1">The sequence shown here is derived from an EMBL/GenBank/DDBJ whole genome shotgun (WGS) entry which is preliminary data.</text>
</comment>
<dbReference type="Proteomes" id="UP001206925">
    <property type="component" value="Unassembled WGS sequence"/>
</dbReference>
<feature type="non-terminal residue" evidence="1">
    <location>
        <position position="271"/>
    </location>
</feature>
<evidence type="ECO:0000313" key="2">
    <source>
        <dbReference type="Proteomes" id="UP001206925"/>
    </source>
</evidence>
<keyword evidence="2" id="KW-1185">Reference proteome</keyword>
<dbReference type="EMBL" id="JAMZMK010009381">
    <property type="protein sequence ID" value="KAI7736087.1"/>
    <property type="molecule type" value="Genomic_DNA"/>
</dbReference>
<reference evidence="1" key="1">
    <citation type="submission" date="2022-06" db="EMBL/GenBank/DDBJ databases">
        <title>Uncovering the hologenomic basis of an extraordinary plant invasion.</title>
        <authorList>
            <person name="Bieker V.C."/>
            <person name="Martin M.D."/>
            <person name="Gilbert T."/>
            <person name="Hodgins K."/>
            <person name="Battlay P."/>
            <person name="Petersen B."/>
            <person name="Wilson J."/>
        </authorList>
    </citation>
    <scope>NUCLEOTIDE SEQUENCE</scope>
    <source>
        <strain evidence="1">AA19_3_7</strain>
        <tissue evidence="1">Leaf</tissue>
    </source>
</reference>
<organism evidence="1 2">
    <name type="scientific">Ambrosia artemisiifolia</name>
    <name type="common">Common ragweed</name>
    <dbReference type="NCBI Taxonomy" id="4212"/>
    <lineage>
        <taxon>Eukaryota</taxon>
        <taxon>Viridiplantae</taxon>
        <taxon>Streptophyta</taxon>
        <taxon>Embryophyta</taxon>
        <taxon>Tracheophyta</taxon>
        <taxon>Spermatophyta</taxon>
        <taxon>Magnoliopsida</taxon>
        <taxon>eudicotyledons</taxon>
        <taxon>Gunneridae</taxon>
        <taxon>Pentapetalae</taxon>
        <taxon>asterids</taxon>
        <taxon>campanulids</taxon>
        <taxon>Asterales</taxon>
        <taxon>Asteraceae</taxon>
        <taxon>Asteroideae</taxon>
        <taxon>Heliantheae alliance</taxon>
        <taxon>Heliantheae</taxon>
        <taxon>Ambrosia</taxon>
    </lineage>
</organism>
<evidence type="ECO:0000313" key="1">
    <source>
        <dbReference type="EMBL" id="KAI7736087.1"/>
    </source>
</evidence>
<feature type="non-terminal residue" evidence="1">
    <location>
        <position position="1"/>
    </location>
</feature>
<name>A0AAD5C6N6_AMBAR</name>
<accession>A0AAD5C6N6</accession>
<dbReference type="AlphaFoldDB" id="A0AAD5C6N6"/>
<proteinExistence type="predicted"/>
<protein>
    <submittedName>
        <fullName evidence="1">Uncharacterized protein</fullName>
    </submittedName>
</protein>